<dbReference type="RefSeq" id="XP_001210940.1">
    <property type="nucleotide sequence ID" value="XM_001210940.1"/>
</dbReference>
<dbReference type="GeneID" id="4355615"/>
<dbReference type="EMBL" id="CH476594">
    <property type="protein sequence ID" value="EAU39500.1"/>
    <property type="molecule type" value="Genomic_DNA"/>
</dbReference>
<dbReference type="Proteomes" id="UP000007963">
    <property type="component" value="Unassembled WGS sequence"/>
</dbReference>
<evidence type="ECO:0000313" key="2">
    <source>
        <dbReference type="Proteomes" id="UP000007963"/>
    </source>
</evidence>
<accession>Q0CZN0</accession>
<reference evidence="2" key="1">
    <citation type="submission" date="2005-09" db="EMBL/GenBank/DDBJ databases">
        <title>Annotation of the Aspergillus terreus NIH2624 genome.</title>
        <authorList>
            <person name="Birren B.W."/>
            <person name="Lander E.S."/>
            <person name="Galagan J.E."/>
            <person name="Nusbaum C."/>
            <person name="Devon K."/>
            <person name="Henn M."/>
            <person name="Ma L.-J."/>
            <person name="Jaffe D.B."/>
            <person name="Butler J."/>
            <person name="Alvarez P."/>
            <person name="Gnerre S."/>
            <person name="Grabherr M."/>
            <person name="Kleber M."/>
            <person name="Mauceli E.W."/>
            <person name="Brockman W."/>
            <person name="Rounsley S."/>
            <person name="Young S.K."/>
            <person name="LaButti K."/>
            <person name="Pushparaj V."/>
            <person name="DeCaprio D."/>
            <person name="Crawford M."/>
            <person name="Koehrsen M."/>
            <person name="Engels R."/>
            <person name="Montgomery P."/>
            <person name="Pearson M."/>
            <person name="Howarth C."/>
            <person name="Larson L."/>
            <person name="Luoma S."/>
            <person name="White J."/>
            <person name="Alvarado L."/>
            <person name="Kodira C.D."/>
            <person name="Zeng Q."/>
            <person name="Oleary S."/>
            <person name="Yandava C."/>
            <person name="Denning D.W."/>
            <person name="Nierman W.C."/>
            <person name="Milne T."/>
            <person name="Madden K."/>
        </authorList>
    </citation>
    <scope>NUCLEOTIDE SEQUENCE [LARGE SCALE GENOMIC DNA]</scope>
    <source>
        <strain evidence="2">NIH 2624 / FGSC A1156</strain>
    </source>
</reference>
<name>Q0CZN0_ASPTN</name>
<dbReference type="HOGENOM" id="CLU_1906329_0_0_1"/>
<proteinExistence type="predicted"/>
<evidence type="ECO:0000313" key="1">
    <source>
        <dbReference type="EMBL" id="EAU39500.1"/>
    </source>
</evidence>
<sequence length="133" mass="14524">MTTTQSSPSHSIKLPRRLAFVRAPMADLFLSYRELVNKGFDLNQGRKLSRNRPDGEGVLLAGPRVWALKRGHGNTSIFSHEVAIVRTPCWIKITDYSCSPVTGGRVPTMTSPSLDSLQVDGPVLQASPCSSTE</sequence>
<dbReference type="AlphaFoldDB" id="Q0CZN0"/>
<protein>
    <submittedName>
        <fullName evidence="1">Uncharacterized protein</fullName>
    </submittedName>
</protein>
<organism evidence="1 2">
    <name type="scientific">Aspergillus terreus (strain NIH 2624 / FGSC A1156)</name>
    <dbReference type="NCBI Taxonomy" id="341663"/>
    <lineage>
        <taxon>Eukaryota</taxon>
        <taxon>Fungi</taxon>
        <taxon>Dikarya</taxon>
        <taxon>Ascomycota</taxon>
        <taxon>Pezizomycotina</taxon>
        <taxon>Eurotiomycetes</taxon>
        <taxon>Eurotiomycetidae</taxon>
        <taxon>Eurotiales</taxon>
        <taxon>Aspergillaceae</taxon>
        <taxon>Aspergillus</taxon>
        <taxon>Aspergillus subgen. Circumdati</taxon>
    </lineage>
</organism>
<dbReference type="VEuPathDB" id="FungiDB:ATEG_00854"/>
<gene>
    <name evidence="1" type="ORF">ATEG_00854</name>
</gene>